<proteinExistence type="predicted"/>
<protein>
    <submittedName>
        <fullName evidence="1">Uncharacterized protein</fullName>
    </submittedName>
</protein>
<dbReference type="EMBL" id="JAVHJS010000010">
    <property type="protein sequence ID" value="KAK2846053.1"/>
    <property type="molecule type" value="Genomic_DNA"/>
</dbReference>
<name>A0AA88N1N8_TACVA</name>
<sequence length="188" mass="21421">MADGKCITRKESLQAQEMTSEGTRGPTRRVCHRIKAFFRLHAVIRVLVKIPTGLGMLSAVEGTGVSYDCRKDKMNLSHHETNIRAEYLIWLVKHGGGGIAPPPYYEAVVLDHRSSQVQNLQDPFIRMQMKKNFNFHHRNNPKSRTLFDKGTSSECKKRVRSKILSDICGPTDLRVVFRRSTNNLISLE</sequence>
<keyword evidence="2" id="KW-1185">Reference proteome</keyword>
<dbReference type="AlphaFoldDB" id="A0AA88N1N8"/>
<gene>
    <name evidence="1" type="ORF">Q7C36_010907</name>
</gene>
<dbReference type="Proteomes" id="UP001187315">
    <property type="component" value="Unassembled WGS sequence"/>
</dbReference>
<reference evidence="1" key="1">
    <citation type="submission" date="2023-08" db="EMBL/GenBank/DDBJ databases">
        <title>Pelteobagrus vachellii genome.</title>
        <authorList>
            <person name="Liu H."/>
        </authorList>
    </citation>
    <scope>NUCLEOTIDE SEQUENCE</scope>
    <source>
        <strain evidence="1">PRFRI_2022a</strain>
        <tissue evidence="1">Muscle</tissue>
    </source>
</reference>
<organism evidence="1 2">
    <name type="scientific">Tachysurus vachellii</name>
    <name type="common">Darkbarbel catfish</name>
    <name type="synonym">Pelteobagrus vachellii</name>
    <dbReference type="NCBI Taxonomy" id="175792"/>
    <lineage>
        <taxon>Eukaryota</taxon>
        <taxon>Metazoa</taxon>
        <taxon>Chordata</taxon>
        <taxon>Craniata</taxon>
        <taxon>Vertebrata</taxon>
        <taxon>Euteleostomi</taxon>
        <taxon>Actinopterygii</taxon>
        <taxon>Neopterygii</taxon>
        <taxon>Teleostei</taxon>
        <taxon>Ostariophysi</taxon>
        <taxon>Siluriformes</taxon>
        <taxon>Bagridae</taxon>
        <taxon>Tachysurus</taxon>
    </lineage>
</organism>
<evidence type="ECO:0000313" key="1">
    <source>
        <dbReference type="EMBL" id="KAK2846053.1"/>
    </source>
</evidence>
<accession>A0AA88N1N8</accession>
<comment type="caution">
    <text evidence="1">The sequence shown here is derived from an EMBL/GenBank/DDBJ whole genome shotgun (WGS) entry which is preliminary data.</text>
</comment>
<evidence type="ECO:0000313" key="2">
    <source>
        <dbReference type="Proteomes" id="UP001187315"/>
    </source>
</evidence>